<comment type="caution">
    <text evidence="8">The sequence shown here is derived from an EMBL/GenBank/DDBJ whole genome shotgun (WGS) entry which is preliminary data.</text>
</comment>
<feature type="domain" description="Core-binding (CB)" evidence="6">
    <location>
        <begin position="40"/>
        <end position="132"/>
    </location>
</feature>
<dbReference type="PROSITE" id="PS51900">
    <property type="entry name" value="CB"/>
    <property type="match status" value="1"/>
</dbReference>
<keyword evidence="3" id="KW-0233">DNA recombination</keyword>
<evidence type="ECO:0000313" key="9">
    <source>
        <dbReference type="Proteomes" id="UP000313988"/>
    </source>
</evidence>
<dbReference type="InterPro" id="IPR010998">
    <property type="entry name" value="Integrase_recombinase_N"/>
</dbReference>
<sequence>MTDLVLASPWSHTAARRSQAMQAVQARDVAALCGLVTYHVRLKGVAGSDTSDRTLRNYHLAIRDFLAWCWSGAQTLALNQLTSEHVEQYLLHLRTRPRRPRTAHESPGTARLSADSARTYLYGVRALTRALVWAGVLDEDPTREVRAPRTRTAAHERKGALPTPLLGELLALPQALGHPPERQARDLAILVLGARLGLRLDEMVRLDVGDLDLRAARLRVRHGKGRKARTVDIPPGTLAILSRWLTARAALVPHGPADHGALLVSFQPAARHGRLSNRGLYSVVSAYGRLLGLDETLRGVHALRRTAGTRLYRATKDLHVVADVLGHASIATSAVYAKLDRNTRRAALVAAEEVE</sequence>
<dbReference type="PROSITE" id="PS51898">
    <property type="entry name" value="TYR_RECOMBINASE"/>
    <property type="match status" value="1"/>
</dbReference>
<dbReference type="PANTHER" id="PTHR30349:SF81">
    <property type="entry name" value="TYROSINE RECOMBINASE XERC"/>
    <property type="match status" value="1"/>
</dbReference>
<dbReference type="Gene3D" id="1.10.443.10">
    <property type="entry name" value="Intergrase catalytic core"/>
    <property type="match status" value="1"/>
</dbReference>
<evidence type="ECO:0000259" key="6">
    <source>
        <dbReference type="PROSITE" id="PS51900"/>
    </source>
</evidence>
<evidence type="ECO:0000313" key="8">
    <source>
        <dbReference type="EMBL" id="TNM72881.1"/>
    </source>
</evidence>
<evidence type="ECO:0000313" key="7">
    <source>
        <dbReference type="EMBL" id="MBB6015433.1"/>
    </source>
</evidence>
<dbReference type="GO" id="GO:0015074">
    <property type="term" value="P:DNA integration"/>
    <property type="evidence" value="ECO:0007669"/>
    <property type="project" value="UniProtKB-KW"/>
</dbReference>
<reference evidence="8 9" key="1">
    <citation type="submission" date="2019-06" db="EMBL/GenBank/DDBJ databases">
        <title>Genome sequence of Deinococcus radiopugnans ATCC 19172.</title>
        <authorList>
            <person name="Maclea K.S."/>
            <person name="Maynard C.R."/>
        </authorList>
    </citation>
    <scope>NUCLEOTIDE SEQUENCE [LARGE SCALE GENOMIC DNA]</scope>
    <source>
        <strain evidence="8 9">ATCC 19172</strain>
    </source>
</reference>
<dbReference type="GO" id="GO:0006310">
    <property type="term" value="P:DNA recombination"/>
    <property type="evidence" value="ECO:0007669"/>
    <property type="project" value="UniProtKB-KW"/>
</dbReference>
<organism evidence="8 9">
    <name type="scientific">Deinococcus radiopugnans ATCC 19172</name>
    <dbReference type="NCBI Taxonomy" id="585398"/>
    <lineage>
        <taxon>Bacteria</taxon>
        <taxon>Thermotogati</taxon>
        <taxon>Deinococcota</taxon>
        <taxon>Deinococci</taxon>
        <taxon>Deinococcales</taxon>
        <taxon>Deinococcaceae</taxon>
        <taxon>Deinococcus</taxon>
    </lineage>
</organism>
<dbReference type="InterPro" id="IPR004107">
    <property type="entry name" value="Integrase_SAM-like_N"/>
</dbReference>
<evidence type="ECO:0000256" key="1">
    <source>
        <dbReference type="ARBA" id="ARBA00022908"/>
    </source>
</evidence>
<keyword evidence="2 4" id="KW-0238">DNA-binding</keyword>
<evidence type="ECO:0000259" key="5">
    <source>
        <dbReference type="PROSITE" id="PS51898"/>
    </source>
</evidence>
<dbReference type="PANTHER" id="PTHR30349">
    <property type="entry name" value="PHAGE INTEGRASE-RELATED"/>
    <property type="match status" value="1"/>
</dbReference>
<dbReference type="GO" id="GO:0003677">
    <property type="term" value="F:DNA binding"/>
    <property type="evidence" value="ECO:0007669"/>
    <property type="project" value="UniProtKB-UniRule"/>
</dbReference>
<keyword evidence="1" id="KW-0229">DNA integration</keyword>
<dbReference type="InterPro" id="IPR011010">
    <property type="entry name" value="DNA_brk_join_enz"/>
</dbReference>
<dbReference type="SUPFAM" id="SSF56349">
    <property type="entry name" value="DNA breaking-rejoining enzymes"/>
    <property type="match status" value="1"/>
</dbReference>
<dbReference type="AlphaFoldDB" id="A0A5C4YBA5"/>
<dbReference type="InterPro" id="IPR050090">
    <property type="entry name" value="Tyrosine_recombinase_XerCD"/>
</dbReference>
<feature type="domain" description="Tyr recombinase" evidence="5">
    <location>
        <begin position="160"/>
        <end position="349"/>
    </location>
</feature>
<dbReference type="InterPro" id="IPR044068">
    <property type="entry name" value="CB"/>
</dbReference>
<evidence type="ECO:0000256" key="2">
    <source>
        <dbReference type="ARBA" id="ARBA00023125"/>
    </source>
</evidence>
<dbReference type="Pfam" id="PF13495">
    <property type="entry name" value="Phage_int_SAM_4"/>
    <property type="match status" value="1"/>
</dbReference>
<accession>A0A5C4YBA5</accession>
<evidence type="ECO:0000256" key="4">
    <source>
        <dbReference type="PROSITE-ProRule" id="PRU01248"/>
    </source>
</evidence>
<dbReference type="InterPro" id="IPR013762">
    <property type="entry name" value="Integrase-like_cat_sf"/>
</dbReference>
<dbReference type="EMBL" id="JACHEW010000002">
    <property type="protein sequence ID" value="MBB6015433.1"/>
    <property type="molecule type" value="Genomic_DNA"/>
</dbReference>
<reference evidence="7 10" key="2">
    <citation type="submission" date="2020-08" db="EMBL/GenBank/DDBJ databases">
        <title>Genomic Encyclopedia of Type Strains, Phase IV (KMG-IV): sequencing the most valuable type-strain genomes for metagenomic binning, comparative biology and taxonomic classification.</title>
        <authorList>
            <person name="Goeker M."/>
        </authorList>
    </citation>
    <scope>NUCLEOTIDE SEQUENCE [LARGE SCALE GENOMIC DNA]</scope>
    <source>
        <strain evidence="7 10">DSM 12027</strain>
    </source>
</reference>
<dbReference type="RefSeq" id="WP_139399729.1">
    <property type="nucleotide sequence ID" value="NZ_JACHEW010000002.1"/>
</dbReference>
<dbReference type="OrthoDB" id="9801717at2"/>
<dbReference type="Proteomes" id="UP000313988">
    <property type="component" value="Unassembled WGS sequence"/>
</dbReference>
<dbReference type="EMBL" id="VDMO01000001">
    <property type="protein sequence ID" value="TNM72881.1"/>
    <property type="molecule type" value="Genomic_DNA"/>
</dbReference>
<name>A0A5C4YBA5_9DEIO</name>
<dbReference type="Pfam" id="PF00589">
    <property type="entry name" value="Phage_integrase"/>
    <property type="match status" value="1"/>
</dbReference>
<proteinExistence type="predicted"/>
<dbReference type="Proteomes" id="UP000629870">
    <property type="component" value="Unassembled WGS sequence"/>
</dbReference>
<evidence type="ECO:0000256" key="3">
    <source>
        <dbReference type="ARBA" id="ARBA00023172"/>
    </source>
</evidence>
<dbReference type="InterPro" id="IPR002104">
    <property type="entry name" value="Integrase_catalytic"/>
</dbReference>
<evidence type="ECO:0000313" key="10">
    <source>
        <dbReference type="Proteomes" id="UP000629870"/>
    </source>
</evidence>
<keyword evidence="10" id="KW-1185">Reference proteome</keyword>
<gene>
    <name evidence="8" type="ORF">FHR04_00165</name>
    <name evidence="7" type="ORF">HNQ04_000662</name>
</gene>
<protein>
    <submittedName>
        <fullName evidence="7 8">Integrase</fullName>
    </submittedName>
</protein>
<dbReference type="Gene3D" id="1.10.150.130">
    <property type="match status" value="1"/>
</dbReference>